<keyword evidence="1" id="KW-0479">Metal-binding</keyword>
<feature type="non-terminal residue" evidence="8">
    <location>
        <position position="1"/>
    </location>
</feature>
<dbReference type="SMART" id="SM00066">
    <property type="entry name" value="GAL4"/>
    <property type="match status" value="1"/>
</dbReference>
<dbReference type="InterPro" id="IPR052783">
    <property type="entry name" value="Metabolic/Drug-Res_Regulator"/>
</dbReference>
<sequence length="589" mass="65193">MTEALVITGGSRGTLASAMPPKAQPNPCGIPAVGNAEGTSGSYPRRMSGHRNNQPTTERELLSKNGEQKPAAKRRRVSKACDRCHQGKLKCNGALPRCGTCAKGNKTCSYASGMKRRGLRTGYVRALEGLWGLIFQSVEGSEELVESLVESTRKNGFWTQEESDCGWSDGETPWARWKSSSIPQAIDDILCNTSDRAKNTPTEPLKLTAKWGPFDPLYPVTKPMIHQGVEAVCHKCAQRSQSQANAMNPAIPGHVFQYSVPELPSKPVQILNRYFALTHSWLPIVDRHAMYRSLFLFKQLPANSGEIAALWALLAHASMTLNASGKHQRQAHEPDICYMAARRAIPIEREDRYSVGHIQALLILALSHYAALECKVARTVVAQAILLARHIGLDEPRNCEQDTHLRTWLACFVIDTLIAMHTRSAPHMRSEDVKHHPPIEETANEEWEPWDLESVLLPGGVVAIPEIAAPTHSLSVFSRLVDLMCIANDCASSTTDEDRQQPMNALLSWTRSLPDHIRSIGDSVAPTTCWPPNVLNLYTIHAVIRRSICPFSSPEMKGELKSGYYWQMVADGASPKSRTAVAYRTLCLR</sequence>
<evidence type="ECO:0000256" key="3">
    <source>
        <dbReference type="ARBA" id="ARBA00023125"/>
    </source>
</evidence>
<dbReference type="InterPro" id="IPR036864">
    <property type="entry name" value="Zn2-C6_fun-type_DNA-bd_sf"/>
</dbReference>
<dbReference type="Pfam" id="PF00172">
    <property type="entry name" value="Zn_clus"/>
    <property type="match status" value="1"/>
</dbReference>
<dbReference type="PANTHER" id="PTHR47655">
    <property type="entry name" value="QUINIC ACID UTILIZATION ACTIVATOR"/>
    <property type="match status" value="1"/>
</dbReference>
<evidence type="ECO:0000256" key="4">
    <source>
        <dbReference type="ARBA" id="ARBA00023163"/>
    </source>
</evidence>
<evidence type="ECO:0000256" key="6">
    <source>
        <dbReference type="SAM" id="MobiDB-lite"/>
    </source>
</evidence>
<dbReference type="PROSITE" id="PS00463">
    <property type="entry name" value="ZN2_CY6_FUNGAL_1"/>
    <property type="match status" value="1"/>
</dbReference>
<dbReference type="SUPFAM" id="SSF57701">
    <property type="entry name" value="Zn2/Cys6 DNA-binding domain"/>
    <property type="match status" value="1"/>
</dbReference>
<dbReference type="CDD" id="cd12148">
    <property type="entry name" value="fungal_TF_MHR"/>
    <property type="match status" value="1"/>
</dbReference>
<evidence type="ECO:0000256" key="5">
    <source>
        <dbReference type="ARBA" id="ARBA00023242"/>
    </source>
</evidence>
<dbReference type="InterPro" id="IPR007219">
    <property type="entry name" value="XnlR_reg_dom"/>
</dbReference>
<evidence type="ECO:0000313" key="8">
    <source>
        <dbReference type="EMBL" id="KAL2835662.1"/>
    </source>
</evidence>
<dbReference type="CDD" id="cd00067">
    <property type="entry name" value="GAL4"/>
    <property type="match status" value="1"/>
</dbReference>
<comment type="caution">
    <text evidence="8">The sequence shown here is derived from an EMBL/GenBank/DDBJ whole genome shotgun (WGS) entry which is preliminary data.</text>
</comment>
<keyword evidence="5" id="KW-0539">Nucleus</keyword>
<keyword evidence="9" id="KW-1185">Reference proteome</keyword>
<evidence type="ECO:0000259" key="7">
    <source>
        <dbReference type="PROSITE" id="PS50048"/>
    </source>
</evidence>
<evidence type="ECO:0000256" key="1">
    <source>
        <dbReference type="ARBA" id="ARBA00022723"/>
    </source>
</evidence>
<proteinExistence type="predicted"/>
<accession>A0ABR4J9B2</accession>
<dbReference type="Gene3D" id="4.10.240.10">
    <property type="entry name" value="Zn(2)-C6 fungal-type DNA-binding domain"/>
    <property type="match status" value="1"/>
</dbReference>
<gene>
    <name evidence="8" type="ORF">BJY01DRAFT_223304</name>
</gene>
<organism evidence="8 9">
    <name type="scientific">Aspergillus pseudoustus</name>
    <dbReference type="NCBI Taxonomy" id="1810923"/>
    <lineage>
        <taxon>Eukaryota</taxon>
        <taxon>Fungi</taxon>
        <taxon>Dikarya</taxon>
        <taxon>Ascomycota</taxon>
        <taxon>Pezizomycotina</taxon>
        <taxon>Eurotiomycetes</taxon>
        <taxon>Eurotiomycetidae</taxon>
        <taxon>Eurotiales</taxon>
        <taxon>Aspergillaceae</taxon>
        <taxon>Aspergillus</taxon>
        <taxon>Aspergillus subgen. Nidulantes</taxon>
    </lineage>
</organism>
<evidence type="ECO:0000256" key="2">
    <source>
        <dbReference type="ARBA" id="ARBA00023015"/>
    </source>
</evidence>
<evidence type="ECO:0000313" key="9">
    <source>
        <dbReference type="Proteomes" id="UP001610446"/>
    </source>
</evidence>
<dbReference type="InterPro" id="IPR001138">
    <property type="entry name" value="Zn2Cys6_DnaBD"/>
</dbReference>
<dbReference type="SMART" id="SM00906">
    <property type="entry name" value="Fungal_trans"/>
    <property type="match status" value="1"/>
</dbReference>
<keyword evidence="2" id="KW-0805">Transcription regulation</keyword>
<dbReference type="PROSITE" id="PS50048">
    <property type="entry name" value="ZN2_CY6_FUNGAL_2"/>
    <property type="match status" value="1"/>
</dbReference>
<dbReference type="Pfam" id="PF04082">
    <property type="entry name" value="Fungal_trans"/>
    <property type="match status" value="1"/>
</dbReference>
<feature type="domain" description="Zn(2)-C6 fungal-type" evidence="7">
    <location>
        <begin position="80"/>
        <end position="110"/>
    </location>
</feature>
<reference evidence="8 9" key="1">
    <citation type="submission" date="2024-07" db="EMBL/GenBank/DDBJ databases">
        <title>Section-level genome sequencing and comparative genomics of Aspergillus sections Usti and Cavernicolus.</title>
        <authorList>
            <consortium name="Lawrence Berkeley National Laboratory"/>
            <person name="Nybo J.L."/>
            <person name="Vesth T.C."/>
            <person name="Theobald S."/>
            <person name="Frisvad J.C."/>
            <person name="Larsen T.O."/>
            <person name="Kjaerboelling I."/>
            <person name="Rothschild-Mancinelli K."/>
            <person name="Lyhne E.K."/>
            <person name="Kogle M.E."/>
            <person name="Barry K."/>
            <person name="Clum A."/>
            <person name="Na H."/>
            <person name="Ledsgaard L."/>
            <person name="Lin J."/>
            <person name="Lipzen A."/>
            <person name="Kuo A."/>
            <person name="Riley R."/>
            <person name="Mondo S."/>
            <person name="Labutti K."/>
            <person name="Haridas S."/>
            <person name="Pangalinan J."/>
            <person name="Salamov A.A."/>
            <person name="Simmons B.A."/>
            <person name="Magnuson J.K."/>
            <person name="Chen J."/>
            <person name="Drula E."/>
            <person name="Henrissat B."/>
            <person name="Wiebenga A."/>
            <person name="Lubbers R.J."/>
            <person name="Gomes A.C."/>
            <person name="Makela M.R."/>
            <person name="Stajich J."/>
            <person name="Grigoriev I.V."/>
            <person name="Mortensen U.H."/>
            <person name="De Vries R.P."/>
            <person name="Baker S.E."/>
            <person name="Andersen M.R."/>
        </authorList>
    </citation>
    <scope>NUCLEOTIDE SEQUENCE [LARGE SCALE GENOMIC DNA]</scope>
    <source>
        <strain evidence="8 9">CBS 123904</strain>
    </source>
</reference>
<name>A0ABR4J9B2_9EURO</name>
<dbReference type="PANTHER" id="PTHR47655:SF2">
    <property type="entry name" value="QUINIC ACID UTILIZATION ACTIVATOR"/>
    <property type="match status" value="1"/>
</dbReference>
<dbReference type="Proteomes" id="UP001610446">
    <property type="component" value="Unassembled WGS sequence"/>
</dbReference>
<keyword evidence="3" id="KW-0238">DNA-binding</keyword>
<dbReference type="EMBL" id="JBFXLU010000197">
    <property type="protein sequence ID" value="KAL2835662.1"/>
    <property type="molecule type" value="Genomic_DNA"/>
</dbReference>
<keyword evidence="4" id="KW-0804">Transcription</keyword>
<protein>
    <recommendedName>
        <fullName evidence="7">Zn(2)-C6 fungal-type domain-containing protein</fullName>
    </recommendedName>
</protein>
<feature type="region of interest" description="Disordered" evidence="6">
    <location>
        <begin position="1"/>
        <end position="75"/>
    </location>
</feature>